<feature type="signal peptide" evidence="5">
    <location>
        <begin position="1"/>
        <end position="26"/>
    </location>
</feature>
<evidence type="ECO:0000256" key="2">
    <source>
        <dbReference type="ARBA" id="ARBA00022559"/>
    </source>
</evidence>
<keyword evidence="3 4" id="KW-0560">Oxidoreductase</keyword>
<accession>A0A562PNY7</accession>
<dbReference type="EMBL" id="VLKW01000006">
    <property type="protein sequence ID" value="TWI45910.1"/>
    <property type="molecule type" value="Genomic_DNA"/>
</dbReference>
<dbReference type="SUPFAM" id="SSF52833">
    <property type="entry name" value="Thioredoxin-like"/>
    <property type="match status" value="1"/>
</dbReference>
<evidence type="ECO:0000256" key="4">
    <source>
        <dbReference type="RuleBase" id="RU000499"/>
    </source>
</evidence>
<reference evidence="7 10" key="3">
    <citation type="submission" date="2019-12" db="EMBL/GenBank/DDBJ databases">
        <title>Draft Genome Sequences of Six Type Strains of the Genus Massilia.</title>
        <authorList>
            <person name="Miess H."/>
            <person name="Frediansyah A."/>
            <person name="Goeker M."/>
            <person name="Gross H."/>
        </authorList>
    </citation>
    <scope>NUCLEOTIDE SEQUENCE [LARGE SCALE GENOMIC DNA]</scope>
    <source>
        <strain evidence="7 10">DSM 26639</strain>
    </source>
</reference>
<dbReference type="PROSITE" id="PS51352">
    <property type="entry name" value="THIOREDOXIN_2"/>
    <property type="match status" value="1"/>
</dbReference>
<dbReference type="PRINTS" id="PR01011">
    <property type="entry name" value="GLUTPROXDASE"/>
</dbReference>
<dbReference type="GO" id="GO:0034599">
    <property type="term" value="P:cellular response to oxidative stress"/>
    <property type="evidence" value="ECO:0007669"/>
    <property type="project" value="TreeGrafter"/>
</dbReference>
<comment type="similarity">
    <text evidence="1 4">Belongs to the glutathione peroxidase family.</text>
</comment>
<dbReference type="CDD" id="cd00340">
    <property type="entry name" value="GSH_Peroxidase"/>
    <property type="match status" value="1"/>
</dbReference>
<dbReference type="InterPro" id="IPR013766">
    <property type="entry name" value="Thioredoxin_domain"/>
</dbReference>
<feature type="domain" description="Thioredoxin" evidence="6">
    <location>
        <begin position="33"/>
        <end position="205"/>
    </location>
</feature>
<dbReference type="GO" id="GO:0004601">
    <property type="term" value="F:peroxidase activity"/>
    <property type="evidence" value="ECO:0007669"/>
    <property type="project" value="UniProtKB-KW"/>
</dbReference>
<organism evidence="8 9">
    <name type="scientific">Pseudoduganella flava</name>
    <dbReference type="NCBI Taxonomy" id="871742"/>
    <lineage>
        <taxon>Bacteria</taxon>
        <taxon>Pseudomonadati</taxon>
        <taxon>Pseudomonadota</taxon>
        <taxon>Betaproteobacteria</taxon>
        <taxon>Burkholderiales</taxon>
        <taxon>Oxalobacteraceae</taxon>
        <taxon>Telluria group</taxon>
        <taxon>Pseudoduganella</taxon>
    </lineage>
</organism>
<gene>
    <name evidence="7" type="ORF">GO485_16340</name>
    <name evidence="8" type="ORF">IP92_03340</name>
</gene>
<dbReference type="PANTHER" id="PTHR11592:SF40">
    <property type="entry name" value="THIOREDOXIN_GLUTATHIONE PEROXIDASE BTUE"/>
    <property type="match status" value="1"/>
</dbReference>
<evidence type="ECO:0000259" key="6">
    <source>
        <dbReference type="PROSITE" id="PS51352"/>
    </source>
</evidence>
<keyword evidence="5" id="KW-0732">Signal</keyword>
<evidence type="ECO:0000313" key="10">
    <source>
        <dbReference type="Proteomes" id="UP000437862"/>
    </source>
</evidence>
<dbReference type="OrthoDB" id="9785502at2"/>
<dbReference type="PROSITE" id="PS51355">
    <property type="entry name" value="GLUTATHIONE_PEROXID_3"/>
    <property type="match status" value="1"/>
</dbReference>
<dbReference type="EMBL" id="CP046904">
    <property type="protein sequence ID" value="QGZ40469.1"/>
    <property type="molecule type" value="Genomic_DNA"/>
</dbReference>
<evidence type="ECO:0000256" key="3">
    <source>
        <dbReference type="ARBA" id="ARBA00023002"/>
    </source>
</evidence>
<keyword evidence="10" id="KW-1185">Reference proteome</keyword>
<dbReference type="RefSeq" id="WP_145876967.1">
    <property type="nucleotide sequence ID" value="NZ_CP046904.1"/>
</dbReference>
<dbReference type="InterPro" id="IPR036249">
    <property type="entry name" value="Thioredoxin-like_sf"/>
</dbReference>
<evidence type="ECO:0000256" key="5">
    <source>
        <dbReference type="SAM" id="SignalP"/>
    </source>
</evidence>
<dbReference type="PANTHER" id="PTHR11592">
    <property type="entry name" value="GLUTATHIONE PEROXIDASE"/>
    <property type="match status" value="1"/>
</dbReference>
<keyword evidence="2 4" id="KW-0575">Peroxidase</keyword>
<proteinExistence type="inferred from homology"/>
<dbReference type="Pfam" id="PF00255">
    <property type="entry name" value="GSHPx"/>
    <property type="match status" value="1"/>
</dbReference>
<dbReference type="Gene3D" id="3.40.30.10">
    <property type="entry name" value="Glutaredoxin"/>
    <property type="match status" value="1"/>
</dbReference>
<protein>
    <recommendedName>
        <fullName evidence="4">Glutathione peroxidase</fullName>
    </recommendedName>
</protein>
<sequence>MTTPSRFAALAALSASGLLGAAAAFAQQPATSPSLPTAAPAAARPASCPAILRQTFKRLQDDAPQDLCQYAGKVVLVVNTASYCGFTKQYEGLEALHAKYADKGLVVLGFPSNDFGKQEPGSSKEIADFCYNTYGVKFPMFAKTVVSGGSPNALYADLIKATGKAPAWNFHKYLIGRDGKVIESFPSKVTPQDKQLVGAIEKALAG</sequence>
<dbReference type="InterPro" id="IPR000889">
    <property type="entry name" value="Glutathione_peroxidase"/>
</dbReference>
<reference evidence="8" key="2">
    <citation type="submission" date="2019-07" db="EMBL/GenBank/DDBJ databases">
        <authorList>
            <person name="Whitman W."/>
            <person name="Huntemann M."/>
            <person name="Clum A."/>
            <person name="Pillay M."/>
            <person name="Palaniappan K."/>
            <person name="Varghese N."/>
            <person name="Mikhailova N."/>
            <person name="Stamatis D."/>
            <person name="Reddy T."/>
            <person name="Daum C."/>
            <person name="Shapiro N."/>
            <person name="Ivanova N."/>
            <person name="Kyrpides N."/>
            <person name="Woyke T."/>
        </authorList>
    </citation>
    <scope>NUCLEOTIDE SEQUENCE</scope>
    <source>
        <strain evidence="8">CGMCC 1.10685</strain>
    </source>
</reference>
<evidence type="ECO:0000313" key="7">
    <source>
        <dbReference type="EMBL" id="QGZ40469.1"/>
    </source>
</evidence>
<feature type="chain" id="PRO_5044617850" description="Glutathione peroxidase" evidence="5">
    <location>
        <begin position="27"/>
        <end position="206"/>
    </location>
</feature>
<dbReference type="Proteomes" id="UP000315112">
    <property type="component" value="Unassembled WGS sequence"/>
</dbReference>
<name>A0A562PNY7_9BURK</name>
<evidence type="ECO:0000313" key="9">
    <source>
        <dbReference type="Proteomes" id="UP000315112"/>
    </source>
</evidence>
<reference evidence="8 9" key="1">
    <citation type="journal article" date="2015" name="Stand. Genomic Sci.">
        <title>Genomic Encyclopedia of Bacterial and Archaeal Type Strains, Phase III: the genomes of soil and plant-associated and newly described type strains.</title>
        <authorList>
            <person name="Whitman W.B."/>
            <person name="Woyke T."/>
            <person name="Klenk H.P."/>
            <person name="Zhou Y."/>
            <person name="Lilburn T.G."/>
            <person name="Beck B.J."/>
            <person name="De Vos P."/>
            <person name="Vandamme P."/>
            <person name="Eisen J.A."/>
            <person name="Garrity G."/>
            <person name="Hugenholtz P."/>
            <person name="Kyrpides N.C."/>
        </authorList>
    </citation>
    <scope>NUCLEOTIDE SEQUENCE [LARGE SCALE GENOMIC DNA]</scope>
    <source>
        <strain evidence="8 9">CGMCC 1.10685</strain>
    </source>
</reference>
<dbReference type="AlphaFoldDB" id="A0A562PNY7"/>
<dbReference type="InterPro" id="IPR029759">
    <property type="entry name" value="GPX_AS"/>
</dbReference>
<evidence type="ECO:0000256" key="1">
    <source>
        <dbReference type="ARBA" id="ARBA00006926"/>
    </source>
</evidence>
<dbReference type="Proteomes" id="UP000437862">
    <property type="component" value="Chromosome"/>
</dbReference>
<dbReference type="PROSITE" id="PS00460">
    <property type="entry name" value="GLUTATHIONE_PEROXID_1"/>
    <property type="match status" value="1"/>
</dbReference>
<evidence type="ECO:0000313" key="8">
    <source>
        <dbReference type="EMBL" id="TWI45910.1"/>
    </source>
</evidence>